<dbReference type="AlphaFoldDB" id="A0A6A4QSY6"/>
<sequence>MCQKWTRSHATMFYVHCFHHPMSGFMFFSNKEEGPQTKFAQHSKLLLIKCLKLLG</sequence>
<evidence type="ECO:0000313" key="2">
    <source>
        <dbReference type="Proteomes" id="UP000447434"/>
    </source>
</evidence>
<comment type="caution">
    <text evidence="1">The sequence shown here is derived from an EMBL/GenBank/DDBJ whole genome shotgun (WGS) entry which is preliminary data.</text>
</comment>
<proteinExistence type="predicted"/>
<reference evidence="2" key="1">
    <citation type="journal article" date="2020" name="Nat. Commun.">
        <title>Genome sequence of the cluster root forming white lupin.</title>
        <authorList>
            <person name="Hufnagel B."/>
            <person name="Marques A."/>
            <person name="Soriano A."/>
            <person name="Marques L."/>
            <person name="Divol F."/>
            <person name="Doumas P."/>
            <person name="Sallet E."/>
            <person name="Mancinotti D."/>
            <person name="Carrere S."/>
            <person name="Marande W."/>
            <person name="Arribat S."/>
            <person name="Keller J."/>
            <person name="Huneau C."/>
            <person name="Blein T."/>
            <person name="Aime D."/>
            <person name="Laguerre M."/>
            <person name="Taylor J."/>
            <person name="Schubert V."/>
            <person name="Nelson M."/>
            <person name="Geu-Flores F."/>
            <person name="Crespi M."/>
            <person name="Gallardo-Guerrero K."/>
            <person name="Delaux P.-M."/>
            <person name="Salse J."/>
            <person name="Berges H."/>
            <person name="Guyot R."/>
            <person name="Gouzy J."/>
            <person name="Peret B."/>
        </authorList>
    </citation>
    <scope>NUCLEOTIDE SEQUENCE [LARGE SCALE GENOMIC DNA]</scope>
    <source>
        <strain evidence="2">cv. Amiga</strain>
    </source>
</reference>
<dbReference type="Proteomes" id="UP000447434">
    <property type="component" value="Chromosome 3"/>
</dbReference>
<name>A0A6A4QSY6_LUPAL</name>
<keyword evidence="2" id="KW-1185">Reference proteome</keyword>
<accession>A0A6A4QSY6</accession>
<gene>
    <name evidence="1" type="ORF">Lalb_Chr03g0027551</name>
</gene>
<dbReference type="EMBL" id="WOCE01000003">
    <property type="protein sequence ID" value="KAE9616697.1"/>
    <property type="molecule type" value="Genomic_DNA"/>
</dbReference>
<organism evidence="1 2">
    <name type="scientific">Lupinus albus</name>
    <name type="common">White lupine</name>
    <name type="synonym">Lupinus termis</name>
    <dbReference type="NCBI Taxonomy" id="3870"/>
    <lineage>
        <taxon>Eukaryota</taxon>
        <taxon>Viridiplantae</taxon>
        <taxon>Streptophyta</taxon>
        <taxon>Embryophyta</taxon>
        <taxon>Tracheophyta</taxon>
        <taxon>Spermatophyta</taxon>
        <taxon>Magnoliopsida</taxon>
        <taxon>eudicotyledons</taxon>
        <taxon>Gunneridae</taxon>
        <taxon>Pentapetalae</taxon>
        <taxon>rosids</taxon>
        <taxon>fabids</taxon>
        <taxon>Fabales</taxon>
        <taxon>Fabaceae</taxon>
        <taxon>Papilionoideae</taxon>
        <taxon>50 kb inversion clade</taxon>
        <taxon>genistoids sensu lato</taxon>
        <taxon>core genistoids</taxon>
        <taxon>Genisteae</taxon>
        <taxon>Lupinus</taxon>
    </lineage>
</organism>
<evidence type="ECO:0000313" key="1">
    <source>
        <dbReference type="EMBL" id="KAE9616697.1"/>
    </source>
</evidence>
<protein>
    <submittedName>
        <fullName evidence="1">Uncharacterized protein</fullName>
    </submittedName>
</protein>